<keyword evidence="4" id="KW-0067">ATP-binding</keyword>
<evidence type="ECO:0000256" key="1">
    <source>
        <dbReference type="ARBA" id="ARBA00004496"/>
    </source>
</evidence>
<dbReference type="InterPro" id="IPR027417">
    <property type="entry name" value="P-loop_NTPase"/>
</dbReference>
<proteinExistence type="inferred from homology"/>
<evidence type="ECO:0000256" key="6">
    <source>
        <dbReference type="PROSITE-ProRule" id="PRU00283"/>
    </source>
</evidence>
<keyword evidence="9" id="KW-1185">Reference proteome</keyword>
<dbReference type="PANTHER" id="PTHR47969">
    <property type="entry name" value="CHROMOSOME-ASSOCIATED KINESIN KIF4A-RELATED"/>
    <property type="match status" value="1"/>
</dbReference>
<keyword evidence="5" id="KW-0175">Coiled coil</keyword>
<dbReference type="GO" id="GO:0005737">
    <property type="term" value="C:cytoplasm"/>
    <property type="evidence" value="ECO:0007669"/>
    <property type="project" value="UniProtKB-SubCell"/>
</dbReference>
<comment type="subcellular location">
    <subcellularLocation>
        <location evidence="1">Cytoplasm</location>
    </subcellularLocation>
</comment>
<dbReference type="PROSITE" id="PS50067">
    <property type="entry name" value="KINESIN_MOTOR_2"/>
    <property type="match status" value="1"/>
</dbReference>
<feature type="domain" description="Kinesin motor" evidence="7">
    <location>
        <begin position="1"/>
        <end position="28"/>
    </location>
</feature>
<evidence type="ECO:0000256" key="2">
    <source>
        <dbReference type="ARBA" id="ARBA00022490"/>
    </source>
</evidence>
<evidence type="ECO:0000256" key="3">
    <source>
        <dbReference type="ARBA" id="ARBA00022741"/>
    </source>
</evidence>
<dbReference type="InterPro" id="IPR036961">
    <property type="entry name" value="Kinesin_motor_dom_sf"/>
</dbReference>
<comment type="similarity">
    <text evidence="6">Belongs to the TRAFAC class myosin-kinesin ATPase superfamily. Kinesin family.</text>
</comment>
<dbReference type="GO" id="GO:0005875">
    <property type="term" value="C:microtubule associated complex"/>
    <property type="evidence" value="ECO:0007669"/>
    <property type="project" value="TreeGrafter"/>
</dbReference>
<keyword evidence="2" id="KW-0963">Cytoplasm</keyword>
<dbReference type="GO" id="GO:0003777">
    <property type="term" value="F:microtubule motor activity"/>
    <property type="evidence" value="ECO:0007669"/>
    <property type="project" value="InterPro"/>
</dbReference>
<dbReference type="GO" id="GO:0007018">
    <property type="term" value="P:microtubule-based movement"/>
    <property type="evidence" value="ECO:0007669"/>
    <property type="project" value="InterPro"/>
</dbReference>
<dbReference type="OrthoDB" id="3176171at2759"/>
<keyword evidence="3" id="KW-0547">Nucleotide-binding</keyword>
<evidence type="ECO:0000313" key="9">
    <source>
        <dbReference type="Proteomes" id="UP000023152"/>
    </source>
</evidence>
<evidence type="ECO:0000259" key="7">
    <source>
        <dbReference type="PROSITE" id="PS50067"/>
    </source>
</evidence>
<protein>
    <recommendedName>
        <fullName evidence="7">Kinesin motor domain-containing protein</fullName>
    </recommendedName>
</protein>
<feature type="non-terminal residue" evidence="8">
    <location>
        <position position="162"/>
    </location>
</feature>
<dbReference type="AlphaFoldDB" id="X6MUT3"/>
<dbReference type="GO" id="GO:0005524">
    <property type="term" value="F:ATP binding"/>
    <property type="evidence" value="ECO:0007669"/>
    <property type="project" value="UniProtKB-KW"/>
</dbReference>
<reference evidence="8 9" key="1">
    <citation type="journal article" date="2013" name="Curr. Biol.">
        <title>The Genome of the Foraminiferan Reticulomyxa filosa.</title>
        <authorList>
            <person name="Glockner G."/>
            <person name="Hulsmann N."/>
            <person name="Schleicher M."/>
            <person name="Noegel A.A."/>
            <person name="Eichinger L."/>
            <person name="Gallinger C."/>
            <person name="Pawlowski J."/>
            <person name="Sierra R."/>
            <person name="Euteneuer U."/>
            <person name="Pillet L."/>
            <person name="Moustafa A."/>
            <person name="Platzer M."/>
            <person name="Groth M."/>
            <person name="Szafranski K."/>
            <person name="Schliwa M."/>
        </authorList>
    </citation>
    <scope>NUCLEOTIDE SEQUENCE [LARGE SCALE GENOMIC DNA]</scope>
</reference>
<dbReference type="GO" id="GO:0007052">
    <property type="term" value="P:mitotic spindle organization"/>
    <property type="evidence" value="ECO:0007669"/>
    <property type="project" value="TreeGrafter"/>
</dbReference>
<comment type="caution">
    <text evidence="6">Lacks conserved residue(s) required for the propagation of feature annotation.</text>
</comment>
<dbReference type="Gene3D" id="3.40.850.10">
    <property type="entry name" value="Kinesin motor domain"/>
    <property type="match status" value="1"/>
</dbReference>
<accession>X6MUT3</accession>
<dbReference type="SUPFAM" id="SSF52540">
    <property type="entry name" value="P-loop containing nucleoside triphosphate hydrolases"/>
    <property type="match status" value="1"/>
</dbReference>
<dbReference type="InterPro" id="IPR001752">
    <property type="entry name" value="Kinesin_motor_dom"/>
</dbReference>
<evidence type="ECO:0000256" key="4">
    <source>
        <dbReference type="ARBA" id="ARBA00022840"/>
    </source>
</evidence>
<dbReference type="GO" id="GO:0051231">
    <property type="term" value="P:spindle elongation"/>
    <property type="evidence" value="ECO:0007669"/>
    <property type="project" value="TreeGrafter"/>
</dbReference>
<dbReference type="EMBL" id="ASPP01016752">
    <property type="protein sequence ID" value="ETO17381.1"/>
    <property type="molecule type" value="Genomic_DNA"/>
</dbReference>
<name>X6MUT3_RETFI</name>
<dbReference type="Proteomes" id="UP000023152">
    <property type="component" value="Unassembled WGS sequence"/>
</dbReference>
<evidence type="ECO:0000313" key="8">
    <source>
        <dbReference type="EMBL" id="ETO17381.1"/>
    </source>
</evidence>
<dbReference type="PANTHER" id="PTHR47969:SF15">
    <property type="entry name" value="CHROMOSOME-ASSOCIATED KINESIN KIF4A-RELATED"/>
    <property type="match status" value="1"/>
</dbReference>
<sequence>MIVNLSPSSMQWEETHNSLKYADRAKSIRVDPKLNLRRNEDTSHLPQVVQSLRAELDQLKKQLVDAQQQNASPNPRLSMASMNTKDMSSHRLSVNINGNLVETSTNEMGRSIMGLSDDDWLILKDVQQWLTQKFNELKHYAHIKAEVMQQQTKLLSNAATLQ</sequence>
<gene>
    <name evidence="8" type="ORF">RFI_19941</name>
</gene>
<comment type="caution">
    <text evidence="8">The sequence shown here is derived from an EMBL/GenBank/DDBJ whole genome shotgun (WGS) entry which is preliminary data.</text>
</comment>
<dbReference type="InterPro" id="IPR027640">
    <property type="entry name" value="Kinesin-like_fam"/>
</dbReference>
<organism evidence="8 9">
    <name type="scientific">Reticulomyxa filosa</name>
    <dbReference type="NCBI Taxonomy" id="46433"/>
    <lineage>
        <taxon>Eukaryota</taxon>
        <taxon>Sar</taxon>
        <taxon>Rhizaria</taxon>
        <taxon>Retaria</taxon>
        <taxon>Foraminifera</taxon>
        <taxon>Monothalamids</taxon>
        <taxon>Reticulomyxidae</taxon>
        <taxon>Reticulomyxa</taxon>
    </lineage>
</organism>
<evidence type="ECO:0000256" key="5">
    <source>
        <dbReference type="ARBA" id="ARBA00023054"/>
    </source>
</evidence>
<dbReference type="GO" id="GO:0008017">
    <property type="term" value="F:microtubule binding"/>
    <property type="evidence" value="ECO:0007669"/>
    <property type="project" value="InterPro"/>
</dbReference>